<evidence type="ECO:0000313" key="1">
    <source>
        <dbReference type="EMBL" id="SVD49890.1"/>
    </source>
</evidence>
<accession>A0A382VU34</accession>
<dbReference type="AlphaFoldDB" id="A0A382VU34"/>
<sequence>FTIVATITGSGQVWDYNLNMTAHAPVLSFEGVMVDDPDGQLDPGDTAEIGIIVHNSGGSGLSDMIATILSSDEYITINSMMEYSIGDIDVDGNGIAYYNITADPETPIGHIVSFELYISDVYQFYVENISGSITVGLTWEDFESGTFVTLPWNFSGNADWEITGDAYEGEYGAGSGSIVHNESSELNISVNVTASENISFFYKVSSEGSYDYLRFYIDSSEMGAWSGEVGWTEAVYPVSSGEHTFRWVYDKDGSVDSGSDRGWIDYIVFPPIGAPAFPNINV</sequence>
<reference evidence="1" key="1">
    <citation type="submission" date="2018-05" db="EMBL/GenBank/DDBJ databases">
        <authorList>
            <person name="Lanie J.A."/>
            <person name="Ng W.-L."/>
            <person name="Kazmierczak K.M."/>
            <person name="Andrzejewski T.M."/>
            <person name="Davidsen T.M."/>
            <person name="Wayne K.J."/>
            <person name="Tettelin H."/>
            <person name="Glass J.I."/>
            <person name="Rusch D."/>
            <person name="Podicherti R."/>
            <person name="Tsui H.-C.T."/>
            <person name="Winkler M.E."/>
        </authorList>
    </citation>
    <scope>NUCLEOTIDE SEQUENCE</scope>
</reference>
<name>A0A382VU34_9ZZZZ</name>
<feature type="non-terminal residue" evidence="1">
    <location>
        <position position="282"/>
    </location>
</feature>
<protein>
    <recommendedName>
        <fullName evidence="2">CARDB domain-containing protein</fullName>
    </recommendedName>
</protein>
<feature type="non-terminal residue" evidence="1">
    <location>
        <position position="1"/>
    </location>
</feature>
<organism evidence="1">
    <name type="scientific">marine metagenome</name>
    <dbReference type="NCBI Taxonomy" id="408172"/>
    <lineage>
        <taxon>unclassified sequences</taxon>
        <taxon>metagenomes</taxon>
        <taxon>ecological metagenomes</taxon>
    </lineage>
</organism>
<evidence type="ECO:0008006" key="2">
    <source>
        <dbReference type="Google" id="ProtNLM"/>
    </source>
</evidence>
<proteinExistence type="predicted"/>
<gene>
    <name evidence="1" type="ORF">METZ01_LOCUS402744</name>
</gene>
<dbReference type="EMBL" id="UINC01154542">
    <property type="protein sequence ID" value="SVD49890.1"/>
    <property type="molecule type" value="Genomic_DNA"/>
</dbReference>